<dbReference type="AlphaFoldDB" id="A0A915JZT5"/>
<feature type="transmembrane region" description="Helical" evidence="1">
    <location>
        <begin position="191"/>
        <end position="211"/>
    </location>
</feature>
<evidence type="ECO:0000313" key="2">
    <source>
        <dbReference type="Proteomes" id="UP000887565"/>
    </source>
</evidence>
<accession>A0A915JZT5</accession>
<organism evidence="2 3">
    <name type="scientific">Romanomermis culicivorax</name>
    <name type="common">Nematode worm</name>
    <dbReference type="NCBI Taxonomy" id="13658"/>
    <lineage>
        <taxon>Eukaryota</taxon>
        <taxon>Metazoa</taxon>
        <taxon>Ecdysozoa</taxon>
        <taxon>Nematoda</taxon>
        <taxon>Enoplea</taxon>
        <taxon>Dorylaimia</taxon>
        <taxon>Mermithida</taxon>
        <taxon>Mermithoidea</taxon>
        <taxon>Mermithidae</taxon>
        <taxon>Romanomermis</taxon>
    </lineage>
</organism>
<feature type="transmembrane region" description="Helical" evidence="1">
    <location>
        <begin position="84"/>
        <end position="111"/>
    </location>
</feature>
<feature type="transmembrane region" description="Helical" evidence="1">
    <location>
        <begin position="118"/>
        <end position="140"/>
    </location>
</feature>
<sequence>MILALTVVGFAAAFFVVGLALAVATFAAALATGFGVTFLVVSLLALVVAPPFAAGAFAAALGVAFLVVVAFGAGPPFLVVVDFAAFPCVAFADALVVVAFAGFAVVAFFVVVFTVVAFLVVVFLVVVVVGSVVVVSSIVVSTAGVSDTGTSVGANPSVEAVSSGGAAVSCNVDPASEGGIFLSKINDFRRFLGKSVLTVLNLMAILSVGFFTKKML</sequence>
<proteinExistence type="predicted"/>
<keyword evidence="1" id="KW-0812">Transmembrane</keyword>
<evidence type="ECO:0000313" key="3">
    <source>
        <dbReference type="WBParaSite" id="nRc.2.0.1.t31922-RA"/>
    </source>
</evidence>
<protein>
    <submittedName>
        <fullName evidence="3">Uncharacterized protein</fullName>
    </submittedName>
</protein>
<evidence type="ECO:0000256" key="1">
    <source>
        <dbReference type="SAM" id="Phobius"/>
    </source>
</evidence>
<name>A0A915JZT5_ROMCU</name>
<dbReference type="Proteomes" id="UP000887565">
    <property type="component" value="Unplaced"/>
</dbReference>
<feature type="transmembrane region" description="Helical" evidence="1">
    <location>
        <begin position="56"/>
        <end position="78"/>
    </location>
</feature>
<keyword evidence="1" id="KW-1133">Transmembrane helix</keyword>
<dbReference type="WBParaSite" id="nRc.2.0.1.t31922-RA">
    <property type="protein sequence ID" value="nRc.2.0.1.t31922-RA"/>
    <property type="gene ID" value="nRc.2.0.1.g31922"/>
</dbReference>
<keyword evidence="1" id="KW-0472">Membrane</keyword>
<feature type="transmembrane region" description="Helical" evidence="1">
    <location>
        <begin position="32"/>
        <end position="49"/>
    </location>
</feature>
<reference evidence="3" key="1">
    <citation type="submission" date="2022-11" db="UniProtKB">
        <authorList>
            <consortium name="WormBaseParasite"/>
        </authorList>
    </citation>
    <scope>IDENTIFICATION</scope>
</reference>
<keyword evidence="2" id="KW-1185">Reference proteome</keyword>